<evidence type="ECO:0000313" key="1">
    <source>
        <dbReference type="EMBL" id="GHE75852.1"/>
    </source>
</evidence>
<reference evidence="1" key="1">
    <citation type="journal article" date="2014" name="Int. J. Syst. Evol. Microbiol.">
        <title>Complete genome sequence of Corynebacterium casei LMG S-19264T (=DSM 44701T), isolated from a smear-ripened cheese.</title>
        <authorList>
            <consortium name="US DOE Joint Genome Institute (JGI-PGF)"/>
            <person name="Walter F."/>
            <person name="Albersmeier A."/>
            <person name="Kalinowski J."/>
            <person name="Ruckert C."/>
        </authorList>
    </citation>
    <scope>NUCLEOTIDE SEQUENCE</scope>
    <source>
        <strain evidence="1">JCM 3302</strain>
    </source>
</reference>
<name>A0A919DTP2_9ACTN</name>
<evidence type="ECO:0000313" key="2">
    <source>
        <dbReference type="Proteomes" id="UP000641386"/>
    </source>
</evidence>
<reference evidence="1" key="2">
    <citation type="submission" date="2020-09" db="EMBL/GenBank/DDBJ databases">
        <authorList>
            <person name="Sun Q."/>
            <person name="Ohkuma M."/>
        </authorList>
    </citation>
    <scope>NUCLEOTIDE SEQUENCE</scope>
    <source>
        <strain evidence="1">JCM 3302</strain>
    </source>
</reference>
<gene>
    <name evidence="1" type="ORF">GCM10014715_33330</name>
</gene>
<sequence length="217" mass="22804">MQLPEKLIFKAIAAALGDADEVLQDTKRWKSVGRWKWWQSSQAVGLAAAGTLIPGTWLVAAPASLVFTYRKMAHIAWAIGQDMNAEVEPVNDILLITGLWTGAISTDTLAAAGAACKELDLEALKASGTVEELAVTRSLLEQAVPGFFSMLGVKLGVYVAGEVGAGFAPVVGATIIGGVTAATVDAFADHARQFYTHKRAAGRAQRVRGAVPADKTT</sequence>
<dbReference type="Proteomes" id="UP000641386">
    <property type="component" value="Unassembled WGS sequence"/>
</dbReference>
<evidence type="ECO:0008006" key="3">
    <source>
        <dbReference type="Google" id="ProtNLM"/>
    </source>
</evidence>
<organism evidence="1 2">
    <name type="scientific">Streptomyces spiralis</name>
    <dbReference type="NCBI Taxonomy" id="66376"/>
    <lineage>
        <taxon>Bacteria</taxon>
        <taxon>Bacillati</taxon>
        <taxon>Actinomycetota</taxon>
        <taxon>Actinomycetes</taxon>
        <taxon>Kitasatosporales</taxon>
        <taxon>Streptomycetaceae</taxon>
        <taxon>Streptomyces</taxon>
    </lineage>
</organism>
<protein>
    <recommendedName>
        <fullName evidence="3">EcsC family protein</fullName>
    </recommendedName>
</protein>
<accession>A0A919DTP2</accession>
<keyword evidence="2" id="KW-1185">Reference proteome</keyword>
<proteinExistence type="predicted"/>
<dbReference type="EMBL" id="BNBC01000014">
    <property type="protein sequence ID" value="GHE75852.1"/>
    <property type="molecule type" value="Genomic_DNA"/>
</dbReference>
<comment type="caution">
    <text evidence="1">The sequence shown here is derived from an EMBL/GenBank/DDBJ whole genome shotgun (WGS) entry which is preliminary data.</text>
</comment>
<dbReference type="RefSeq" id="WP_189900995.1">
    <property type="nucleotide sequence ID" value="NZ_BNBC01000014.1"/>
</dbReference>
<dbReference type="AlphaFoldDB" id="A0A919DTP2"/>